<dbReference type="CDD" id="cd13971">
    <property type="entry name" value="ADCK2-like"/>
    <property type="match status" value="1"/>
</dbReference>
<dbReference type="GO" id="GO:0016301">
    <property type="term" value="F:kinase activity"/>
    <property type="evidence" value="ECO:0007669"/>
    <property type="project" value="UniProtKB-KW"/>
</dbReference>
<dbReference type="EMBL" id="KE145367">
    <property type="protein sequence ID" value="EPE28866.1"/>
    <property type="molecule type" value="Genomic_DNA"/>
</dbReference>
<dbReference type="InterPro" id="IPR044095">
    <property type="entry name" value="ADCK2_dom"/>
</dbReference>
<dbReference type="PANTHER" id="PTHR45890:SF1">
    <property type="entry name" value="AARF DOMAIN CONTAINING KINASE 2"/>
    <property type="match status" value="1"/>
</dbReference>
<dbReference type="OrthoDB" id="1290869at2759"/>
<keyword evidence="2" id="KW-1133">Transmembrane helix</keyword>
<keyword evidence="5" id="KW-1185">Reference proteome</keyword>
<dbReference type="Pfam" id="PF03109">
    <property type="entry name" value="ABC1"/>
    <property type="match status" value="2"/>
</dbReference>
<evidence type="ECO:0000259" key="3">
    <source>
        <dbReference type="Pfam" id="PF03109"/>
    </source>
</evidence>
<dbReference type="OMA" id="SMVRTHH"/>
<dbReference type="RefSeq" id="XP_008082975.1">
    <property type="nucleotide sequence ID" value="XM_008084784.1"/>
</dbReference>
<feature type="domain" description="ABC1 atypical kinase-like" evidence="3">
    <location>
        <begin position="210"/>
        <end position="261"/>
    </location>
</feature>
<dbReference type="InterPro" id="IPR004147">
    <property type="entry name" value="ABC1_dom"/>
</dbReference>
<evidence type="ECO:0000313" key="4">
    <source>
        <dbReference type="EMBL" id="EPE28866.1"/>
    </source>
</evidence>
<reference evidence="4 5" key="1">
    <citation type="journal article" date="2013" name="BMC Genomics">
        <title>Genomics-driven discovery of the pneumocandin biosynthetic gene cluster in the fungus Glarea lozoyensis.</title>
        <authorList>
            <person name="Chen L."/>
            <person name="Yue Q."/>
            <person name="Zhang X."/>
            <person name="Xiang M."/>
            <person name="Wang C."/>
            <person name="Li S."/>
            <person name="Che Y."/>
            <person name="Ortiz-Lopez F.J."/>
            <person name="Bills G.F."/>
            <person name="Liu X."/>
            <person name="An Z."/>
        </authorList>
    </citation>
    <scope>NUCLEOTIDE SEQUENCE [LARGE SCALE GENOMIC DNA]</scope>
    <source>
        <strain evidence="5">ATCC 20868 / MF5171</strain>
    </source>
</reference>
<feature type="transmembrane region" description="Helical" evidence="2">
    <location>
        <begin position="134"/>
        <end position="154"/>
    </location>
</feature>
<dbReference type="GeneID" id="19459084"/>
<feature type="domain" description="ABC1 atypical kinase-like" evidence="3">
    <location>
        <begin position="300"/>
        <end position="447"/>
    </location>
</feature>
<keyword evidence="4" id="KW-0808">Transferase</keyword>
<dbReference type="PANTHER" id="PTHR45890">
    <property type="entry name" value="AARF DOMAIN CONTAINING KINASE 2 (PREDICTED)"/>
    <property type="match status" value="1"/>
</dbReference>
<comment type="similarity">
    <text evidence="1">Belongs to the protein kinase superfamily. ADCK protein kinase family.</text>
</comment>
<dbReference type="InterPro" id="IPR011009">
    <property type="entry name" value="Kinase-like_dom_sf"/>
</dbReference>
<dbReference type="InterPro" id="IPR052402">
    <property type="entry name" value="ADCK_kinase"/>
</dbReference>
<dbReference type="eggNOG" id="KOG1236">
    <property type="taxonomic scope" value="Eukaryota"/>
</dbReference>
<dbReference type="SUPFAM" id="SSF56112">
    <property type="entry name" value="Protein kinase-like (PK-like)"/>
    <property type="match status" value="1"/>
</dbReference>
<dbReference type="AlphaFoldDB" id="S3DA75"/>
<evidence type="ECO:0000256" key="2">
    <source>
        <dbReference type="SAM" id="Phobius"/>
    </source>
</evidence>
<name>S3DA75_GLAL2</name>
<dbReference type="STRING" id="1116229.S3DA75"/>
<dbReference type="GO" id="GO:0005739">
    <property type="term" value="C:mitochondrion"/>
    <property type="evidence" value="ECO:0007669"/>
    <property type="project" value="TreeGrafter"/>
</dbReference>
<evidence type="ECO:0000256" key="1">
    <source>
        <dbReference type="ARBA" id="ARBA00009670"/>
    </source>
</evidence>
<keyword evidence="4" id="KW-0418">Kinase</keyword>
<sequence>MRVLLNRGPICRGFLQSFPQFRPSSQCRIQLRTIAKRAYGNRGGYSGRFRTPPRFRGLVLASAATLSPIAFVQISEEDNGGTNETHEGRMLEASREEIRKKVSEDSHGIGRIWDNIVLFADLYIWEPACTGARFLHLLVIFVPVIFTIPAIWIGPRQKDRDNERSGTIWWYWFLVKSMERAGPAFIKLGQWAASRTDIFPTEMCEVMSQLHSHAPAHTLHKTKQIITRAFDGRPFEDIFEEFDEEPLGVGAIAQVYRAKLKPDLAAPGDTDLEEPRNLRQNVQKNVDTLLKSTPHRVPSTYVAIKVLHPGVERIVRRDLKIMGFFAAVLNVIPTIEWLSLPDEVEQFGEMMRLQLDLRIEAANLTIFRKNFKDRTTAWFPYPYTAFTTRQVLVEEFAQGIPLSDFMENGGGVFQQEIADEGLDAFLRMLLLDNFVHADLHPGNIMVRFYQSAHPHLPFSKHKDENPQEQPDVTEKVLARLRPYRHKKDTKAWEAELQKIDSEGFRPQLIFIDTGLVTELNAINRKNFLDLFKAVAEFDGYKAGHLMCERCRQPDAVIDQEVFALKMQHLVLGVKSRTLALGNMKIGDILNEVLGMVRGHHVRMEGDFVNVVISILLLEGIGRSLNPDIDLLSSALPILRQLGAQSGGGMLRQGDFSMLKVWVGLEARKFLQASVEDVERCVKYDLLSPNV</sequence>
<dbReference type="HOGENOM" id="CLU_006533_6_0_1"/>
<keyword evidence="2" id="KW-0472">Membrane</keyword>
<keyword evidence="2" id="KW-0812">Transmembrane</keyword>
<gene>
    <name evidence="4" type="ORF">GLAREA_00024</name>
</gene>
<evidence type="ECO:0000313" key="5">
    <source>
        <dbReference type="Proteomes" id="UP000016922"/>
    </source>
</evidence>
<protein>
    <submittedName>
        <fullName evidence="4">Protein kinase-like (PK-like)</fullName>
    </submittedName>
</protein>
<accession>S3DA75</accession>
<organism evidence="4 5">
    <name type="scientific">Glarea lozoyensis (strain ATCC 20868 / MF5171)</name>
    <dbReference type="NCBI Taxonomy" id="1116229"/>
    <lineage>
        <taxon>Eukaryota</taxon>
        <taxon>Fungi</taxon>
        <taxon>Dikarya</taxon>
        <taxon>Ascomycota</taxon>
        <taxon>Pezizomycotina</taxon>
        <taxon>Leotiomycetes</taxon>
        <taxon>Helotiales</taxon>
        <taxon>Helotiaceae</taxon>
        <taxon>Glarea</taxon>
    </lineage>
</organism>
<dbReference type="Proteomes" id="UP000016922">
    <property type="component" value="Unassembled WGS sequence"/>
</dbReference>
<proteinExistence type="inferred from homology"/>
<dbReference type="KEGG" id="glz:GLAREA_00024"/>